<feature type="transmembrane region" description="Helical" evidence="1">
    <location>
        <begin position="278"/>
        <end position="297"/>
    </location>
</feature>
<gene>
    <name evidence="2" type="ORF">DN069_12885</name>
</gene>
<comment type="caution">
    <text evidence="2">The sequence shown here is derived from an EMBL/GenBank/DDBJ whole genome shotgun (WGS) entry which is preliminary data.</text>
</comment>
<keyword evidence="1" id="KW-0472">Membrane</keyword>
<feature type="transmembrane region" description="Helical" evidence="1">
    <location>
        <begin position="178"/>
        <end position="199"/>
    </location>
</feature>
<feature type="transmembrane region" description="Helical" evidence="1">
    <location>
        <begin position="115"/>
        <end position="139"/>
    </location>
</feature>
<feature type="transmembrane region" description="Helical" evidence="1">
    <location>
        <begin position="255"/>
        <end position="272"/>
    </location>
</feature>
<feature type="transmembrane region" description="Helical" evidence="1">
    <location>
        <begin position="230"/>
        <end position="248"/>
    </location>
</feature>
<keyword evidence="1" id="KW-1133">Transmembrane helix</keyword>
<evidence type="ECO:0000256" key="1">
    <source>
        <dbReference type="SAM" id="Phobius"/>
    </source>
</evidence>
<organism evidence="2 3">
    <name type="scientific">Streptacidiphilus pinicola</name>
    <dbReference type="NCBI Taxonomy" id="2219663"/>
    <lineage>
        <taxon>Bacteria</taxon>
        <taxon>Bacillati</taxon>
        <taxon>Actinomycetota</taxon>
        <taxon>Actinomycetes</taxon>
        <taxon>Kitasatosporales</taxon>
        <taxon>Streptomycetaceae</taxon>
        <taxon>Streptacidiphilus</taxon>
    </lineage>
</organism>
<keyword evidence="1" id="KW-0812">Transmembrane</keyword>
<evidence type="ECO:0000313" key="3">
    <source>
        <dbReference type="Proteomes" id="UP000248889"/>
    </source>
</evidence>
<dbReference type="AlphaFoldDB" id="A0A2X0IJH2"/>
<sequence length="316" mass="32759">MTNEQTTETPGLLRVALRTYPRASRGGHAQELAAIYAEATAGQGRIAAAGEALDVAGHGLRLRCGLGGGGRADEIVARAVPLAVTLTATQGVAYAVALAVMLLDAPEFAHLGTANQLVLVADAGATVVWLAVLGLLLAGRTGAARILGTLGTLAQLPVVLAALPGLDLGRADAVGGALLPSLFVWLLLLAAPRDILATVEPRDRRLMGGVALFALVPYALMLLVHYPHLMMLYVSFVWFLPVGAALALARRHSTVPAALGVAAVVGVLRFGLPELADLTSARTVAFAVLALAAVTLARRLDLRNRRRNPDRTPVGS</sequence>
<protein>
    <submittedName>
        <fullName evidence="2">Uncharacterized protein</fullName>
    </submittedName>
</protein>
<proteinExistence type="predicted"/>
<dbReference type="EMBL" id="QKYN01000046">
    <property type="protein sequence ID" value="RAG85254.1"/>
    <property type="molecule type" value="Genomic_DNA"/>
</dbReference>
<dbReference type="OrthoDB" id="3855371at2"/>
<dbReference type="Proteomes" id="UP000248889">
    <property type="component" value="Unassembled WGS sequence"/>
</dbReference>
<feature type="transmembrane region" description="Helical" evidence="1">
    <location>
        <begin position="79"/>
        <end position="103"/>
    </location>
</feature>
<accession>A0A2X0IJH2</accession>
<evidence type="ECO:0000313" key="2">
    <source>
        <dbReference type="EMBL" id="RAG85254.1"/>
    </source>
</evidence>
<dbReference type="RefSeq" id="WP_111501083.1">
    <property type="nucleotide sequence ID" value="NZ_QKYN01000046.1"/>
</dbReference>
<name>A0A2X0IJH2_9ACTN</name>
<reference evidence="2 3" key="1">
    <citation type="submission" date="2018-06" db="EMBL/GenBank/DDBJ databases">
        <title>Streptacidiphilus pinicola sp. nov., isolated from pine grove soil.</title>
        <authorList>
            <person name="Roh S.G."/>
            <person name="Park S."/>
            <person name="Kim M.-K."/>
            <person name="Yun B.-R."/>
            <person name="Park J."/>
            <person name="Kim M.J."/>
            <person name="Kim Y.S."/>
            <person name="Kim S.B."/>
        </authorList>
    </citation>
    <scope>NUCLEOTIDE SEQUENCE [LARGE SCALE GENOMIC DNA]</scope>
    <source>
        <strain evidence="2 3">MMS16-CNU450</strain>
    </source>
</reference>
<keyword evidence="3" id="KW-1185">Reference proteome</keyword>
<feature type="transmembrane region" description="Helical" evidence="1">
    <location>
        <begin position="146"/>
        <end position="166"/>
    </location>
</feature>
<feature type="transmembrane region" description="Helical" evidence="1">
    <location>
        <begin position="206"/>
        <end position="224"/>
    </location>
</feature>